<evidence type="ECO:0000313" key="4">
    <source>
        <dbReference type="Proteomes" id="UP000886812"/>
    </source>
</evidence>
<evidence type="ECO:0000313" key="3">
    <source>
        <dbReference type="EMBL" id="HIV04591.1"/>
    </source>
</evidence>
<dbReference type="AlphaFoldDB" id="A0A9D1NL30"/>
<keyword evidence="2" id="KW-0812">Transmembrane</keyword>
<accession>A0A9D1NL30</accession>
<sequence length="91" mass="9941">MEQKKISLRDKARRFLLSWGLQIAFTLWVLFLFVVFSSTERGAGAVPADVPRGGVSRADSSVLPPQLIAPNPDTEPLYSSRVRRGGNAPSS</sequence>
<reference evidence="3" key="1">
    <citation type="submission" date="2020-10" db="EMBL/GenBank/DDBJ databases">
        <authorList>
            <person name="Gilroy R."/>
        </authorList>
    </citation>
    <scope>NUCLEOTIDE SEQUENCE</scope>
    <source>
        <strain evidence="3">10669</strain>
    </source>
</reference>
<protein>
    <submittedName>
        <fullName evidence="3">Uncharacterized protein</fullName>
    </submittedName>
</protein>
<evidence type="ECO:0000256" key="1">
    <source>
        <dbReference type="SAM" id="MobiDB-lite"/>
    </source>
</evidence>
<dbReference type="Proteomes" id="UP000886812">
    <property type="component" value="Unassembled WGS sequence"/>
</dbReference>
<gene>
    <name evidence="3" type="ORF">IAC75_05535</name>
</gene>
<dbReference type="EMBL" id="DVOG01000144">
    <property type="protein sequence ID" value="HIV04591.1"/>
    <property type="molecule type" value="Genomic_DNA"/>
</dbReference>
<feature type="transmembrane region" description="Helical" evidence="2">
    <location>
        <begin position="15"/>
        <end position="36"/>
    </location>
</feature>
<feature type="region of interest" description="Disordered" evidence="1">
    <location>
        <begin position="43"/>
        <end position="91"/>
    </location>
</feature>
<evidence type="ECO:0000256" key="2">
    <source>
        <dbReference type="SAM" id="Phobius"/>
    </source>
</evidence>
<keyword evidence="2" id="KW-1133">Transmembrane helix</keyword>
<comment type="caution">
    <text evidence="3">The sequence shown here is derived from an EMBL/GenBank/DDBJ whole genome shotgun (WGS) entry which is preliminary data.</text>
</comment>
<proteinExistence type="predicted"/>
<organism evidence="3 4">
    <name type="scientific">Candidatus Spyradosoma merdigallinarum</name>
    <dbReference type="NCBI Taxonomy" id="2840950"/>
    <lineage>
        <taxon>Bacteria</taxon>
        <taxon>Pseudomonadati</taxon>
        <taxon>Verrucomicrobiota</taxon>
        <taxon>Opitutia</taxon>
        <taxon>Opitutia incertae sedis</taxon>
        <taxon>Candidatus Spyradosoma</taxon>
    </lineage>
</organism>
<name>A0A9D1NL30_9BACT</name>
<reference evidence="3" key="2">
    <citation type="journal article" date="2021" name="PeerJ">
        <title>Extensive microbial diversity within the chicken gut microbiome revealed by metagenomics and culture.</title>
        <authorList>
            <person name="Gilroy R."/>
            <person name="Ravi A."/>
            <person name="Getino M."/>
            <person name="Pursley I."/>
            <person name="Horton D.L."/>
            <person name="Alikhan N.F."/>
            <person name="Baker D."/>
            <person name="Gharbi K."/>
            <person name="Hall N."/>
            <person name="Watson M."/>
            <person name="Adriaenssens E.M."/>
            <person name="Foster-Nyarko E."/>
            <person name="Jarju S."/>
            <person name="Secka A."/>
            <person name="Antonio M."/>
            <person name="Oren A."/>
            <person name="Chaudhuri R.R."/>
            <person name="La Ragione R."/>
            <person name="Hildebrand F."/>
            <person name="Pallen M.J."/>
        </authorList>
    </citation>
    <scope>NUCLEOTIDE SEQUENCE</scope>
    <source>
        <strain evidence="3">10669</strain>
    </source>
</reference>
<keyword evidence="2" id="KW-0472">Membrane</keyword>